<evidence type="ECO:0000313" key="2">
    <source>
        <dbReference type="Proteomes" id="UP001194580"/>
    </source>
</evidence>
<protein>
    <recommendedName>
        <fullName evidence="3">F-box domain-containing protein</fullName>
    </recommendedName>
</protein>
<evidence type="ECO:0000313" key="1">
    <source>
        <dbReference type="EMBL" id="KAG0272176.1"/>
    </source>
</evidence>
<gene>
    <name evidence="1" type="ORF">BGZ95_012086</name>
</gene>
<dbReference type="AlphaFoldDB" id="A0AAD4H3T1"/>
<dbReference type="Gene3D" id="3.80.10.10">
    <property type="entry name" value="Ribonuclease Inhibitor"/>
    <property type="match status" value="1"/>
</dbReference>
<dbReference type="EMBL" id="JAAAIL010000980">
    <property type="protein sequence ID" value="KAG0272176.1"/>
    <property type="molecule type" value="Genomic_DNA"/>
</dbReference>
<reference evidence="1" key="1">
    <citation type="journal article" date="2020" name="Fungal Divers.">
        <title>Resolving the Mortierellaceae phylogeny through synthesis of multi-gene phylogenetics and phylogenomics.</title>
        <authorList>
            <person name="Vandepol N."/>
            <person name="Liber J."/>
            <person name="Desiro A."/>
            <person name="Na H."/>
            <person name="Kennedy M."/>
            <person name="Barry K."/>
            <person name="Grigoriev I.V."/>
            <person name="Miller A.N."/>
            <person name="O'Donnell K."/>
            <person name="Stajich J.E."/>
            <person name="Bonito G."/>
        </authorList>
    </citation>
    <scope>NUCLEOTIDE SEQUENCE</scope>
    <source>
        <strain evidence="1">NRRL 28262</strain>
    </source>
</reference>
<dbReference type="SUPFAM" id="SSF52047">
    <property type="entry name" value="RNI-like"/>
    <property type="match status" value="1"/>
</dbReference>
<organism evidence="1 2">
    <name type="scientific">Linnemannia exigua</name>
    <dbReference type="NCBI Taxonomy" id="604196"/>
    <lineage>
        <taxon>Eukaryota</taxon>
        <taxon>Fungi</taxon>
        <taxon>Fungi incertae sedis</taxon>
        <taxon>Mucoromycota</taxon>
        <taxon>Mortierellomycotina</taxon>
        <taxon>Mortierellomycetes</taxon>
        <taxon>Mortierellales</taxon>
        <taxon>Mortierellaceae</taxon>
        <taxon>Linnemannia</taxon>
    </lineage>
</organism>
<dbReference type="Proteomes" id="UP001194580">
    <property type="component" value="Unassembled WGS sequence"/>
</dbReference>
<evidence type="ECO:0008006" key="3">
    <source>
        <dbReference type="Google" id="ProtNLM"/>
    </source>
</evidence>
<name>A0AAD4H3T1_9FUNG</name>
<accession>A0AAD4H3T1</accession>
<comment type="caution">
    <text evidence="1">The sequence shown here is derived from an EMBL/GenBank/DDBJ whole genome shotgun (WGS) entry which is preliminary data.</text>
</comment>
<proteinExistence type="predicted"/>
<dbReference type="InterPro" id="IPR032675">
    <property type="entry name" value="LRR_dom_sf"/>
</dbReference>
<sequence>MAPPPSESFFSIPELIDELAPYLVPQDLLQLLKTSRQFYSYFTPYFWLDVTIDTEPAFLRLIRSPEACAALYRNLRLTRSLKIKADFLLYYIEGLYLYMDTHPEVVLPHPHYLRRPHTTKTSLVTFVPFPPLTQLVRLDVSTATAYPAISYTMADDPTRASYYPRPLPDLSTTTLDLGLSMCWFISLNPGLTHLTLRDESLQESHLCRVFARTVSRLSHLRQLLLSGNGGENMPIQSFLMIMLTCPPTLEILQGFNYGEERIRLPNPDLYDCMELDVEGPLEVRQQPLLNLRRLKFPWNTMGYTPDMIQTMMKICPNIEAMDVPLISVEDPESFRVVAKTFMKICPHIQELSMEVVRFDYHGLGILPIMEEMEANTLQVWAMGSFSDLWKTRTLDVIQRHSETMREVRFPLTHRLKSSTIQGILTSCRALEHLEVGGFVAMRVKLWLDDMEPDTPWVCTRLRYLKLTVDWNDKRDKPHPPPEPEPTVRMSLGLINDGMNAILASRMRLGNAPAPPKPEDHDKIVGIMARAANERRRTRLARFYKQLGRLTNLEVLDLRATSGFPEEEPTNVLRPYTEYALPRLLSLFDNTMNLEQGGGKEQRGKVGYLSELGQLRKLRELRGSFRIDRPTVKANMGQREVEFMHEHWPELRMIELLPANYETREDFEVPSHIQWFMEQRPFTKMAIPLPPGSP</sequence>
<keyword evidence="2" id="KW-1185">Reference proteome</keyword>